<evidence type="ECO:0000313" key="2">
    <source>
        <dbReference type="EMBL" id="OLZ69222.1"/>
    </source>
</evidence>
<gene>
    <name evidence="2" type="ORF">AVW11_10585</name>
</gene>
<dbReference type="Proteomes" id="UP000187151">
    <property type="component" value="Unassembled WGS sequence"/>
</dbReference>
<proteinExistence type="predicted"/>
<accession>A0ABX3G514</accession>
<evidence type="ECO:0000313" key="3">
    <source>
        <dbReference type="Proteomes" id="UP000187151"/>
    </source>
</evidence>
<dbReference type="EMBL" id="MQUR01000017">
    <property type="protein sequence ID" value="OLZ69222.1"/>
    <property type="molecule type" value="Genomic_DNA"/>
</dbReference>
<evidence type="ECO:0000256" key="1">
    <source>
        <dbReference type="SAM" id="MobiDB-lite"/>
    </source>
</evidence>
<feature type="region of interest" description="Disordered" evidence="1">
    <location>
        <begin position="64"/>
        <end position="86"/>
    </location>
</feature>
<feature type="compositionally biased region" description="Basic and acidic residues" evidence="1">
    <location>
        <begin position="70"/>
        <end position="86"/>
    </location>
</feature>
<keyword evidence="3" id="KW-1185">Reference proteome</keyword>
<protein>
    <submittedName>
        <fullName evidence="2">Uncharacterized protein</fullName>
    </submittedName>
</protein>
<organism evidence="2 3">
    <name type="scientific">Streptomyces amritsarensis</name>
    <dbReference type="NCBI Taxonomy" id="681158"/>
    <lineage>
        <taxon>Bacteria</taxon>
        <taxon>Bacillati</taxon>
        <taxon>Actinomycetota</taxon>
        <taxon>Actinomycetes</taxon>
        <taxon>Kitasatosporales</taxon>
        <taxon>Streptomycetaceae</taxon>
        <taxon>Streptomyces</taxon>
    </lineage>
</organism>
<reference evidence="2 3" key="1">
    <citation type="submission" date="2016-01" db="EMBL/GenBank/DDBJ databases">
        <title>Streptomyces amritsarensis strain MTCC 11845 genome sequencing and assembly.</title>
        <authorList>
            <person name="Sharma D."/>
            <person name="Nair G.R."/>
            <person name="Kaur G."/>
            <person name="Manhas R.K."/>
            <person name="Mayilraj S."/>
        </authorList>
    </citation>
    <scope>NUCLEOTIDE SEQUENCE [LARGE SCALE GENOMIC DNA]</scope>
    <source>
        <strain evidence="2 3">MTCC 11845</strain>
    </source>
</reference>
<name>A0ABX3G514_9ACTN</name>
<comment type="caution">
    <text evidence="2">The sequence shown here is derived from an EMBL/GenBank/DDBJ whole genome shotgun (WGS) entry which is preliminary data.</text>
</comment>
<sequence length="86" mass="9199">MQTWRDGRTAALSASDAMREVLASLGLPESACAAIRPQVTPRGEPLVHLGSIPAAHVEQIAEALRGTRTLPERDSGALPSESRRTR</sequence>